<dbReference type="CDD" id="cd01100">
    <property type="entry name" value="APPLE_Factor_XI_like"/>
    <property type="match status" value="2"/>
</dbReference>
<name>A0AAW0Q2D1_9GOBI</name>
<feature type="domain" description="Apple" evidence="4">
    <location>
        <begin position="206"/>
        <end position="279"/>
    </location>
</feature>
<dbReference type="InterPro" id="IPR000177">
    <property type="entry name" value="Apple"/>
</dbReference>
<dbReference type="Pfam" id="PF14295">
    <property type="entry name" value="PAN_4"/>
    <property type="match status" value="1"/>
</dbReference>
<protein>
    <recommendedName>
        <fullName evidence="4">Apple domain-containing protein</fullName>
    </recommendedName>
</protein>
<feature type="chain" id="PRO_5043777058" description="Apple domain-containing protein" evidence="3">
    <location>
        <begin position="20"/>
        <end position="374"/>
    </location>
</feature>
<reference evidence="6" key="1">
    <citation type="submission" date="2024-04" db="EMBL/GenBank/DDBJ databases">
        <title>Salinicola lusitanus LLJ914,a marine bacterium isolated from the Okinawa Trough.</title>
        <authorList>
            <person name="Li J."/>
        </authorList>
    </citation>
    <scope>NUCLEOTIDE SEQUENCE [LARGE SCALE GENOMIC DNA]</scope>
</reference>
<evidence type="ECO:0000256" key="2">
    <source>
        <dbReference type="ARBA" id="ARBA00023157"/>
    </source>
</evidence>
<feature type="domain" description="Apple" evidence="4">
    <location>
        <begin position="22"/>
        <end position="105"/>
    </location>
</feature>
<dbReference type="PRINTS" id="PR00005">
    <property type="entry name" value="APPLEDOMAIN"/>
</dbReference>
<keyword evidence="6" id="KW-1185">Reference proteome</keyword>
<dbReference type="Proteomes" id="UP001460270">
    <property type="component" value="Unassembled WGS sequence"/>
</dbReference>
<dbReference type="PANTHER" id="PTHR33946:SF4">
    <property type="entry name" value="COAGULATION FACTOR XI"/>
    <property type="match status" value="1"/>
</dbReference>
<dbReference type="GO" id="GO:0006508">
    <property type="term" value="P:proteolysis"/>
    <property type="evidence" value="ECO:0007669"/>
    <property type="project" value="InterPro"/>
</dbReference>
<evidence type="ECO:0000313" key="5">
    <source>
        <dbReference type="EMBL" id="KAK7933110.1"/>
    </source>
</evidence>
<gene>
    <name evidence="5" type="ORF">WMY93_004006</name>
</gene>
<evidence type="ECO:0000313" key="6">
    <source>
        <dbReference type="Proteomes" id="UP001460270"/>
    </source>
</evidence>
<dbReference type="EMBL" id="JBBPFD010000003">
    <property type="protein sequence ID" value="KAK7933110.1"/>
    <property type="molecule type" value="Genomic_DNA"/>
</dbReference>
<dbReference type="InterPro" id="IPR003609">
    <property type="entry name" value="Pan_app"/>
</dbReference>
<evidence type="ECO:0000256" key="3">
    <source>
        <dbReference type="SAM" id="SignalP"/>
    </source>
</evidence>
<comment type="caution">
    <text evidence="5">The sequence shown here is derived from an EMBL/GenBank/DDBJ whole genome shotgun (WGS) entry which is preliminary data.</text>
</comment>
<dbReference type="AlphaFoldDB" id="A0AAW0Q2D1"/>
<proteinExistence type="predicted"/>
<keyword evidence="1" id="KW-0677">Repeat</keyword>
<dbReference type="PROSITE" id="PS50948">
    <property type="entry name" value="PAN"/>
    <property type="match status" value="2"/>
</dbReference>
<organism evidence="5 6">
    <name type="scientific">Mugilogobius chulae</name>
    <name type="common">yellowstripe goby</name>
    <dbReference type="NCBI Taxonomy" id="88201"/>
    <lineage>
        <taxon>Eukaryota</taxon>
        <taxon>Metazoa</taxon>
        <taxon>Chordata</taxon>
        <taxon>Craniata</taxon>
        <taxon>Vertebrata</taxon>
        <taxon>Euteleostomi</taxon>
        <taxon>Actinopterygii</taxon>
        <taxon>Neopterygii</taxon>
        <taxon>Teleostei</taxon>
        <taxon>Neoteleostei</taxon>
        <taxon>Acanthomorphata</taxon>
        <taxon>Gobiaria</taxon>
        <taxon>Gobiiformes</taxon>
        <taxon>Gobioidei</taxon>
        <taxon>Gobiidae</taxon>
        <taxon>Gobionellinae</taxon>
        <taxon>Mugilogobius</taxon>
    </lineage>
</organism>
<dbReference type="PANTHER" id="PTHR33946">
    <property type="match status" value="1"/>
</dbReference>
<keyword evidence="2" id="KW-1015">Disulfide bond</keyword>
<keyword evidence="3" id="KW-0732">Signal</keyword>
<feature type="signal peptide" evidence="3">
    <location>
        <begin position="1"/>
        <end position="19"/>
    </location>
</feature>
<dbReference type="SUPFAM" id="SSF57414">
    <property type="entry name" value="Hairpin loop containing domain-like"/>
    <property type="match status" value="1"/>
</dbReference>
<dbReference type="SMART" id="SM00223">
    <property type="entry name" value="APPLE"/>
    <property type="match status" value="4"/>
</dbReference>
<accession>A0AAW0Q2D1</accession>
<dbReference type="Gene3D" id="3.50.4.10">
    <property type="entry name" value="Hepatocyte Growth Factor"/>
    <property type="match status" value="4"/>
</dbReference>
<dbReference type="PROSITE" id="PS00495">
    <property type="entry name" value="APPLE"/>
    <property type="match status" value="1"/>
</dbReference>
<evidence type="ECO:0000256" key="1">
    <source>
        <dbReference type="ARBA" id="ARBA00022737"/>
    </source>
</evidence>
<dbReference type="GO" id="GO:0005576">
    <property type="term" value="C:extracellular region"/>
    <property type="evidence" value="ECO:0007669"/>
    <property type="project" value="InterPro"/>
</dbReference>
<sequence>MKRLFVVVSVLCLYRLSSGQECRDELLEDVNFPGSNIKYIFSPDENHCQQMCTEHPSCQFFTYVRHDFPEAERKFYCYLKETSNGEPAQVKALKGVTSGYSLKACHDHSAPCFTRKYSNRDFFGADYRSLFTPDYKSCQKECTRDPGCQFFTWVNRLYPDTTIRFKCHLKFSWTVPLHPVVRQRVGLISGFSHRAQLSTTSHTKKCVTKYFPDTDINEKDLTSLRAASPEHCQVLCSAHPSCNSFSFESYNCHLKTNAEHKMVKVAKAGVTSGLPSRHCQQPTHWLSATYNGIRFQGSGIRFELLNDAQSCRRACNADHQCQFFTYTTTTFSNKKFWHRCSLKRVISSPAPPKVIQRAHAVSGFNLRNCRCLLD</sequence>
<evidence type="ECO:0000259" key="4">
    <source>
        <dbReference type="PROSITE" id="PS50948"/>
    </source>
</evidence>
<dbReference type="Pfam" id="PF00024">
    <property type="entry name" value="PAN_1"/>
    <property type="match status" value="3"/>
</dbReference>